<name>A0A3P9JUX8_ORYLA</name>
<sequence>MSSCFGSCFEMSPSPEARPCCQRKSVSFSAFIMSGGTLSALTAGLLAAAASLAAKLSLGGDLLKPCEADAPGGAPCSQWIHVLLRLLCGGLMLSCNALMWTFFSRALRHSSSTARTTLTTTGSSFIFSGILGRLMFGENHGPLWWTGISLTLCGLLLLHGTAQMPPVDRSSKDK</sequence>
<proteinExistence type="predicted"/>
<feature type="transmembrane region" description="Helical" evidence="1">
    <location>
        <begin position="28"/>
        <end position="54"/>
    </location>
</feature>
<dbReference type="InterPro" id="IPR039632">
    <property type="entry name" value="TMEM42"/>
</dbReference>
<feature type="transmembrane region" description="Helical" evidence="1">
    <location>
        <begin position="142"/>
        <end position="162"/>
    </location>
</feature>
<dbReference type="SUPFAM" id="SSF103481">
    <property type="entry name" value="Multidrug resistance efflux transporter EmrE"/>
    <property type="match status" value="1"/>
</dbReference>
<dbReference type="PANTHER" id="PTHR31965">
    <property type="entry name" value="TRANSMEMBRANE PROTEIN 42"/>
    <property type="match status" value="1"/>
</dbReference>
<keyword evidence="1" id="KW-0812">Transmembrane</keyword>
<evidence type="ECO:0000313" key="2">
    <source>
        <dbReference type="Ensembl" id="ENSORLP00020000074.1"/>
    </source>
</evidence>
<dbReference type="InterPro" id="IPR037185">
    <property type="entry name" value="EmrE-like"/>
</dbReference>
<evidence type="ECO:0000313" key="3">
    <source>
        <dbReference type="Proteomes" id="UP000265180"/>
    </source>
</evidence>
<reference key="1">
    <citation type="journal article" date="2007" name="Nature">
        <title>The medaka draft genome and insights into vertebrate genome evolution.</title>
        <authorList>
            <person name="Kasahara M."/>
            <person name="Naruse K."/>
            <person name="Sasaki S."/>
            <person name="Nakatani Y."/>
            <person name="Qu W."/>
            <person name="Ahsan B."/>
            <person name="Yamada T."/>
            <person name="Nagayasu Y."/>
            <person name="Doi K."/>
            <person name="Kasai Y."/>
            <person name="Jindo T."/>
            <person name="Kobayashi D."/>
            <person name="Shimada A."/>
            <person name="Toyoda A."/>
            <person name="Kuroki Y."/>
            <person name="Fujiyama A."/>
            <person name="Sasaki T."/>
            <person name="Shimizu A."/>
            <person name="Asakawa S."/>
            <person name="Shimizu N."/>
            <person name="Hashimoto S."/>
            <person name="Yang J."/>
            <person name="Lee Y."/>
            <person name="Matsushima K."/>
            <person name="Sugano S."/>
            <person name="Sakaizumi M."/>
            <person name="Narita T."/>
            <person name="Ohishi K."/>
            <person name="Haga S."/>
            <person name="Ohta F."/>
            <person name="Nomoto H."/>
            <person name="Nogata K."/>
            <person name="Morishita T."/>
            <person name="Endo T."/>
            <person name="Shin-I T."/>
            <person name="Takeda H."/>
            <person name="Morishita S."/>
            <person name="Kohara Y."/>
        </authorList>
    </citation>
    <scope>NUCLEOTIDE SEQUENCE [LARGE SCALE GENOMIC DNA]</scope>
    <source>
        <strain>Hd-rR</strain>
    </source>
</reference>
<protein>
    <submittedName>
        <fullName evidence="2">Transmembrane protein 42a</fullName>
    </submittedName>
</protein>
<keyword evidence="1" id="KW-1133">Transmembrane helix</keyword>
<feature type="transmembrane region" description="Helical" evidence="1">
    <location>
        <begin position="115"/>
        <end position="136"/>
    </location>
</feature>
<dbReference type="Proteomes" id="UP000265180">
    <property type="component" value="Chromosome 16"/>
</dbReference>
<reference evidence="2" key="3">
    <citation type="submission" date="2025-08" db="UniProtKB">
        <authorList>
            <consortium name="Ensembl"/>
        </authorList>
    </citation>
    <scope>IDENTIFICATION</scope>
    <source>
        <strain evidence="2">HNI</strain>
    </source>
</reference>
<organism evidence="2 3">
    <name type="scientific">Oryzias latipes</name>
    <name type="common">Japanese rice fish</name>
    <name type="synonym">Japanese killifish</name>
    <dbReference type="NCBI Taxonomy" id="8090"/>
    <lineage>
        <taxon>Eukaryota</taxon>
        <taxon>Metazoa</taxon>
        <taxon>Chordata</taxon>
        <taxon>Craniata</taxon>
        <taxon>Vertebrata</taxon>
        <taxon>Euteleostomi</taxon>
        <taxon>Actinopterygii</taxon>
        <taxon>Neopterygii</taxon>
        <taxon>Teleostei</taxon>
        <taxon>Neoteleostei</taxon>
        <taxon>Acanthomorphata</taxon>
        <taxon>Ovalentaria</taxon>
        <taxon>Atherinomorphae</taxon>
        <taxon>Beloniformes</taxon>
        <taxon>Adrianichthyidae</taxon>
        <taxon>Oryziinae</taxon>
        <taxon>Oryzias</taxon>
    </lineage>
</organism>
<dbReference type="AlphaFoldDB" id="A0A3P9JUX8"/>
<accession>A0A3P9JUX8</accession>
<evidence type="ECO:0000256" key="1">
    <source>
        <dbReference type="SAM" id="Phobius"/>
    </source>
</evidence>
<dbReference type="PANTHER" id="PTHR31965:SF1">
    <property type="entry name" value="TRANSMEMBRANE PROTEIN 42"/>
    <property type="match status" value="1"/>
</dbReference>
<feature type="transmembrane region" description="Helical" evidence="1">
    <location>
        <begin position="82"/>
        <end position="103"/>
    </location>
</feature>
<dbReference type="Ensembl" id="ENSORLT00020015303.1">
    <property type="protein sequence ID" value="ENSORLP00020000074.1"/>
    <property type="gene ID" value="ENSORLG00020022599.1"/>
</dbReference>
<reference evidence="2" key="4">
    <citation type="submission" date="2025-09" db="UniProtKB">
        <authorList>
            <consortium name="Ensembl"/>
        </authorList>
    </citation>
    <scope>IDENTIFICATION</scope>
    <source>
        <strain evidence="2">HNI</strain>
    </source>
</reference>
<keyword evidence="1" id="KW-0472">Membrane</keyword>
<reference evidence="2 3" key="2">
    <citation type="submission" date="2017-04" db="EMBL/GenBank/DDBJ databases">
        <title>CpG methylation of centromeres and impact of large insertions on vertebrate speciation.</title>
        <authorList>
            <person name="Ichikawa K."/>
            <person name="Yoshimura J."/>
            <person name="Morishita S."/>
        </authorList>
    </citation>
    <scope>NUCLEOTIDE SEQUENCE</scope>
    <source>
        <strain evidence="2 3">HNI</strain>
    </source>
</reference>
<dbReference type="Gene3D" id="1.10.3730.20">
    <property type="match status" value="1"/>
</dbReference>